<keyword evidence="6" id="KW-0411">Iron-sulfur</keyword>
<dbReference type="PROSITE" id="PS51318">
    <property type="entry name" value="TAT"/>
    <property type="match status" value="1"/>
</dbReference>
<dbReference type="PROSITE" id="PS51296">
    <property type="entry name" value="RIESKE"/>
    <property type="match status" value="1"/>
</dbReference>
<dbReference type="AlphaFoldDB" id="A0A8J3JAH3"/>
<dbReference type="GO" id="GO:0051537">
    <property type="term" value="F:2 iron, 2 sulfur cluster binding"/>
    <property type="evidence" value="ECO:0007669"/>
    <property type="project" value="UniProtKB-KW"/>
</dbReference>
<evidence type="ECO:0000313" key="12">
    <source>
        <dbReference type="EMBL" id="GID14746.1"/>
    </source>
</evidence>
<dbReference type="InterPro" id="IPR005805">
    <property type="entry name" value="Rieske_Fe-S_prot_C"/>
</dbReference>
<gene>
    <name evidence="12" type="ORF">Aru02nite_56350</name>
</gene>
<reference evidence="12" key="1">
    <citation type="submission" date="2021-01" db="EMBL/GenBank/DDBJ databases">
        <title>Whole genome shotgun sequence of Actinocatenispora rupis NBRC 107355.</title>
        <authorList>
            <person name="Komaki H."/>
            <person name="Tamura T."/>
        </authorList>
    </citation>
    <scope>NUCLEOTIDE SEQUENCE</scope>
    <source>
        <strain evidence="12">NBRC 107355</strain>
    </source>
</reference>
<evidence type="ECO:0000259" key="11">
    <source>
        <dbReference type="PROSITE" id="PS51296"/>
    </source>
</evidence>
<organism evidence="12 13">
    <name type="scientific">Actinocatenispora rupis</name>
    <dbReference type="NCBI Taxonomy" id="519421"/>
    <lineage>
        <taxon>Bacteria</taxon>
        <taxon>Bacillati</taxon>
        <taxon>Actinomycetota</taxon>
        <taxon>Actinomycetes</taxon>
        <taxon>Micromonosporales</taxon>
        <taxon>Micromonosporaceae</taxon>
        <taxon>Actinocatenispora</taxon>
    </lineage>
</organism>
<dbReference type="RefSeq" id="WP_203662665.1">
    <property type="nucleotide sequence ID" value="NZ_BAAAZM010000012.1"/>
</dbReference>
<comment type="cofactor">
    <cofactor evidence="9">
        <name>[2Fe-2S] cluster</name>
        <dbReference type="ChEBI" id="CHEBI:190135"/>
    </cofactor>
</comment>
<dbReference type="GO" id="GO:0016020">
    <property type="term" value="C:membrane"/>
    <property type="evidence" value="ECO:0007669"/>
    <property type="project" value="InterPro"/>
</dbReference>
<dbReference type="InterPro" id="IPR036922">
    <property type="entry name" value="Rieske_2Fe-2S_sf"/>
</dbReference>
<keyword evidence="7" id="KW-1015">Disulfide bond</keyword>
<dbReference type="PANTHER" id="PTHR10134">
    <property type="entry name" value="CYTOCHROME B-C1 COMPLEX SUBUNIT RIESKE, MITOCHONDRIAL"/>
    <property type="match status" value="1"/>
</dbReference>
<accession>A0A8J3JAH3</accession>
<sequence length="151" mass="14657">MPDTSRRRVLAAGAGIAGAAGVTALAGCGGNSGQSGTGQSGSGQSKAPSVKAGTTLVALDKVQVGQAVSAKSPDGKPLIVARPTAQTAVCFSAICTHQGCTVAPAGKELHCPCHGSVYQATTGKNVSGPAPRPLDKVDVHVANGQVVTGSA</sequence>
<dbReference type="PROSITE" id="PS51257">
    <property type="entry name" value="PROKAR_LIPOPROTEIN"/>
    <property type="match status" value="1"/>
</dbReference>
<dbReference type="SUPFAM" id="SSF50022">
    <property type="entry name" value="ISP domain"/>
    <property type="match status" value="1"/>
</dbReference>
<keyword evidence="4" id="KW-0479">Metal-binding</keyword>
<evidence type="ECO:0000256" key="1">
    <source>
        <dbReference type="ARBA" id="ARBA00002494"/>
    </source>
</evidence>
<feature type="compositionally biased region" description="Gly residues" evidence="10">
    <location>
        <begin position="31"/>
        <end position="41"/>
    </location>
</feature>
<dbReference type="GO" id="GO:0016705">
    <property type="term" value="F:oxidoreductase activity, acting on paired donors, with incorporation or reduction of molecular oxygen"/>
    <property type="evidence" value="ECO:0007669"/>
    <property type="project" value="UniProtKB-ARBA"/>
</dbReference>
<dbReference type="InterPro" id="IPR006311">
    <property type="entry name" value="TAT_signal"/>
</dbReference>
<name>A0A8J3JAH3_9ACTN</name>
<evidence type="ECO:0000256" key="8">
    <source>
        <dbReference type="ARBA" id="ARBA00029586"/>
    </source>
</evidence>
<comment type="function">
    <text evidence="1">Iron-sulfur subunit of the cytochrome bc1 complex, an essential component of the respiratory electron transport chain required for ATP synthesis. The bc1 complex catalyzes the oxidation of menaquinol and the reduction of cytochrome c in the respiratory chain. The bc1 complex operates through a Q-cycle mechanism that couples electron transfer to generation of the proton gradient that drives ATP synthesis.</text>
</comment>
<dbReference type="EMBL" id="BOMB01000033">
    <property type="protein sequence ID" value="GID14746.1"/>
    <property type="molecule type" value="Genomic_DNA"/>
</dbReference>
<dbReference type="CDD" id="cd03467">
    <property type="entry name" value="Rieske"/>
    <property type="match status" value="1"/>
</dbReference>
<dbReference type="PRINTS" id="PR00162">
    <property type="entry name" value="RIESKE"/>
</dbReference>
<feature type="region of interest" description="Disordered" evidence="10">
    <location>
        <begin position="31"/>
        <end position="50"/>
    </location>
</feature>
<dbReference type="GO" id="GO:0046872">
    <property type="term" value="F:metal ion binding"/>
    <property type="evidence" value="ECO:0007669"/>
    <property type="project" value="UniProtKB-KW"/>
</dbReference>
<keyword evidence="5" id="KW-0408">Iron</keyword>
<evidence type="ECO:0000256" key="9">
    <source>
        <dbReference type="ARBA" id="ARBA00034078"/>
    </source>
</evidence>
<keyword evidence="13" id="KW-1185">Reference proteome</keyword>
<evidence type="ECO:0000313" key="13">
    <source>
        <dbReference type="Proteomes" id="UP000612808"/>
    </source>
</evidence>
<dbReference type="Proteomes" id="UP000612808">
    <property type="component" value="Unassembled WGS sequence"/>
</dbReference>
<feature type="domain" description="Rieske" evidence="11">
    <location>
        <begin position="54"/>
        <end position="148"/>
    </location>
</feature>
<comment type="caution">
    <text evidence="12">The sequence shown here is derived from an EMBL/GenBank/DDBJ whole genome shotgun (WGS) entry which is preliminary data.</text>
</comment>
<dbReference type="InterPro" id="IPR017941">
    <property type="entry name" value="Rieske_2Fe-2S"/>
</dbReference>
<evidence type="ECO:0000256" key="4">
    <source>
        <dbReference type="ARBA" id="ARBA00022723"/>
    </source>
</evidence>
<evidence type="ECO:0000256" key="3">
    <source>
        <dbReference type="ARBA" id="ARBA00022714"/>
    </source>
</evidence>
<dbReference type="Pfam" id="PF00355">
    <property type="entry name" value="Rieske"/>
    <property type="match status" value="1"/>
</dbReference>
<evidence type="ECO:0000256" key="5">
    <source>
        <dbReference type="ARBA" id="ARBA00023004"/>
    </source>
</evidence>
<evidence type="ECO:0000256" key="6">
    <source>
        <dbReference type="ARBA" id="ARBA00023014"/>
    </source>
</evidence>
<evidence type="ECO:0000256" key="7">
    <source>
        <dbReference type="ARBA" id="ARBA00023157"/>
    </source>
</evidence>
<dbReference type="GO" id="GO:0004497">
    <property type="term" value="F:monooxygenase activity"/>
    <property type="evidence" value="ECO:0007669"/>
    <property type="project" value="UniProtKB-ARBA"/>
</dbReference>
<evidence type="ECO:0000256" key="10">
    <source>
        <dbReference type="SAM" id="MobiDB-lite"/>
    </source>
</evidence>
<evidence type="ECO:0000256" key="2">
    <source>
        <dbReference type="ARBA" id="ARBA00015816"/>
    </source>
</evidence>
<proteinExistence type="predicted"/>
<dbReference type="Gene3D" id="2.102.10.10">
    <property type="entry name" value="Rieske [2Fe-2S] iron-sulphur domain"/>
    <property type="match status" value="1"/>
</dbReference>
<protein>
    <recommendedName>
        <fullName evidence="2">Cytochrome bc1 complex Rieske iron-sulfur subunit</fullName>
    </recommendedName>
    <alternativeName>
        <fullName evidence="8">Cytochrome bc1 reductase complex subunit QcrA</fullName>
    </alternativeName>
</protein>
<keyword evidence="3" id="KW-0001">2Fe-2S</keyword>
<dbReference type="InterPro" id="IPR014349">
    <property type="entry name" value="Rieske_Fe-S_prot"/>
</dbReference>